<dbReference type="RefSeq" id="WP_317724408.1">
    <property type="nucleotide sequence ID" value="NZ_AP026818.1"/>
</dbReference>
<accession>A0ABC8EET7</accession>
<reference evidence="1 2" key="1">
    <citation type="submission" date="2022-09" db="EMBL/GenBank/DDBJ databases">
        <title>complete genome sequences of Clostridium tetani str. KHSU-234311-028 isolated from soil.</title>
        <authorList>
            <person name="Sekizuka T."/>
            <person name="Shitada C."/>
            <person name="Takahashi M."/>
            <person name="Kuroda M."/>
        </authorList>
    </citation>
    <scope>NUCLEOTIDE SEQUENCE [LARGE SCALE GENOMIC DNA]</scope>
    <source>
        <strain evidence="1 2">KHSU-234311-028</strain>
    </source>
</reference>
<name>A0ABC8EET7_CLOTA</name>
<dbReference type="EMBL" id="AP026818">
    <property type="protein sequence ID" value="BDR81652.1"/>
    <property type="molecule type" value="Genomic_DNA"/>
</dbReference>
<evidence type="ECO:0000313" key="1">
    <source>
        <dbReference type="EMBL" id="BDR81652.1"/>
    </source>
</evidence>
<organism evidence="1 2">
    <name type="scientific">Clostridium tetani</name>
    <dbReference type="NCBI Taxonomy" id="1513"/>
    <lineage>
        <taxon>Bacteria</taxon>
        <taxon>Bacillati</taxon>
        <taxon>Bacillota</taxon>
        <taxon>Clostridia</taxon>
        <taxon>Eubacteriales</taxon>
        <taxon>Clostridiaceae</taxon>
        <taxon>Clostridium</taxon>
    </lineage>
</organism>
<evidence type="ECO:0000313" key="2">
    <source>
        <dbReference type="Proteomes" id="UP001321763"/>
    </source>
</evidence>
<proteinExistence type="predicted"/>
<protein>
    <submittedName>
        <fullName evidence="1">Uncharacterized protein</fullName>
    </submittedName>
</protein>
<sequence>MPPRVPKFDVNWYAQGGIFNAPSIIGVGEAGTEAVLPIDILDEIIAKSIKKAQGLCGTDGLTVHIEKFINNTEKDIEDLAYELEFYRQRISMGKGGN</sequence>
<dbReference type="AlphaFoldDB" id="A0ABC8EET7"/>
<dbReference type="Proteomes" id="UP001321763">
    <property type="component" value="Chromosome"/>
</dbReference>
<gene>
    <name evidence="1" type="ORF">K234311028_18980</name>
</gene>